<evidence type="ECO:0000256" key="1">
    <source>
        <dbReference type="ARBA" id="ARBA00011073"/>
    </source>
</evidence>
<dbReference type="FunFam" id="3.40.50.200:FF:000007">
    <property type="entry name" value="Subtilisin-like serine protease"/>
    <property type="match status" value="1"/>
</dbReference>
<dbReference type="Pfam" id="PF00082">
    <property type="entry name" value="Peptidase_S8"/>
    <property type="match status" value="1"/>
</dbReference>
<dbReference type="PRINTS" id="PR00723">
    <property type="entry name" value="SUBTILISIN"/>
</dbReference>
<evidence type="ECO:0000256" key="2">
    <source>
        <dbReference type="ARBA" id="ARBA00022670"/>
    </source>
</evidence>
<dbReference type="GO" id="GO:0006508">
    <property type="term" value="P:proteolysis"/>
    <property type="evidence" value="ECO:0007669"/>
    <property type="project" value="UniProtKB-KW"/>
</dbReference>
<dbReference type="AlphaFoldDB" id="A0AB34FUX0"/>
<reference evidence="9" key="1">
    <citation type="submission" date="2023-01" db="EMBL/GenBank/DDBJ databases">
        <title>The growth and conidiation of Purpureocillium lavendulum are regulated by nitrogen source and histone H3K14 acetylation.</title>
        <authorList>
            <person name="Tang P."/>
            <person name="Han J."/>
            <person name="Zhang C."/>
            <person name="Tang P."/>
            <person name="Qi F."/>
            <person name="Zhang K."/>
            <person name="Liang L."/>
        </authorList>
    </citation>
    <scope>NUCLEOTIDE SEQUENCE</scope>
    <source>
        <strain evidence="9">YMF1.00683</strain>
    </source>
</reference>
<dbReference type="PROSITE" id="PS51892">
    <property type="entry name" value="SUBTILASE"/>
    <property type="match status" value="1"/>
</dbReference>
<feature type="signal peptide" evidence="7">
    <location>
        <begin position="1"/>
        <end position="15"/>
    </location>
</feature>
<keyword evidence="2 5" id="KW-0645">Protease</keyword>
<evidence type="ECO:0000256" key="7">
    <source>
        <dbReference type="SAM" id="SignalP"/>
    </source>
</evidence>
<dbReference type="PANTHER" id="PTHR43806">
    <property type="entry name" value="PEPTIDASE S8"/>
    <property type="match status" value="1"/>
</dbReference>
<dbReference type="InterPro" id="IPR036852">
    <property type="entry name" value="Peptidase_S8/S53_dom_sf"/>
</dbReference>
<keyword evidence="10" id="KW-1185">Reference proteome</keyword>
<feature type="chain" id="PRO_5044289393" evidence="7">
    <location>
        <begin position="16"/>
        <end position="419"/>
    </location>
</feature>
<evidence type="ECO:0000256" key="6">
    <source>
        <dbReference type="RuleBase" id="RU003355"/>
    </source>
</evidence>
<dbReference type="CDD" id="cd04077">
    <property type="entry name" value="Peptidases_S8_PCSK9_ProteinaseK_like"/>
    <property type="match status" value="1"/>
</dbReference>
<evidence type="ECO:0000313" key="9">
    <source>
        <dbReference type="EMBL" id="KAJ6442684.1"/>
    </source>
</evidence>
<evidence type="ECO:0000259" key="8">
    <source>
        <dbReference type="Pfam" id="PF00082"/>
    </source>
</evidence>
<evidence type="ECO:0000313" key="10">
    <source>
        <dbReference type="Proteomes" id="UP001163105"/>
    </source>
</evidence>
<evidence type="ECO:0000256" key="4">
    <source>
        <dbReference type="ARBA" id="ARBA00022825"/>
    </source>
</evidence>
<keyword evidence="3 5" id="KW-0378">Hydrolase</keyword>
<dbReference type="InterPro" id="IPR000209">
    <property type="entry name" value="Peptidase_S8/S53_dom"/>
</dbReference>
<protein>
    <submittedName>
        <fullName evidence="9">Subtilase</fullName>
    </submittedName>
</protein>
<dbReference type="EMBL" id="JAQHRD010000003">
    <property type="protein sequence ID" value="KAJ6442684.1"/>
    <property type="molecule type" value="Genomic_DNA"/>
</dbReference>
<dbReference type="PANTHER" id="PTHR43806:SF11">
    <property type="entry name" value="CEREVISIN-RELATED"/>
    <property type="match status" value="1"/>
</dbReference>
<evidence type="ECO:0000256" key="3">
    <source>
        <dbReference type="ARBA" id="ARBA00022801"/>
    </source>
</evidence>
<feature type="active site" description="Charge relay system" evidence="5">
    <location>
        <position position="362"/>
    </location>
</feature>
<comment type="caution">
    <text evidence="9">The sequence shown here is derived from an EMBL/GenBank/DDBJ whole genome shotgun (WGS) entry which is preliminary data.</text>
</comment>
<feature type="active site" description="Charge relay system" evidence="5">
    <location>
        <position position="173"/>
    </location>
</feature>
<dbReference type="GO" id="GO:0004252">
    <property type="term" value="F:serine-type endopeptidase activity"/>
    <property type="evidence" value="ECO:0007669"/>
    <property type="project" value="UniProtKB-UniRule"/>
</dbReference>
<dbReference type="Gene3D" id="3.40.50.200">
    <property type="entry name" value="Peptidase S8/S53 domain"/>
    <property type="match status" value="1"/>
</dbReference>
<dbReference type="InterPro" id="IPR023827">
    <property type="entry name" value="Peptidase_S8_Asp-AS"/>
</dbReference>
<dbReference type="SUPFAM" id="SSF52743">
    <property type="entry name" value="Subtilisin-like"/>
    <property type="match status" value="1"/>
</dbReference>
<comment type="similarity">
    <text evidence="1 5 6">Belongs to the peptidase S8 family.</text>
</comment>
<accession>A0AB34FUX0</accession>
<evidence type="ECO:0000256" key="5">
    <source>
        <dbReference type="PROSITE-ProRule" id="PRU01240"/>
    </source>
</evidence>
<dbReference type="InterPro" id="IPR050131">
    <property type="entry name" value="Peptidase_S8_subtilisin-like"/>
</dbReference>
<dbReference type="PROSITE" id="PS00137">
    <property type="entry name" value="SUBTILASE_HIS"/>
    <property type="match status" value="1"/>
</dbReference>
<gene>
    <name evidence="9" type="ORF">O9K51_03859</name>
</gene>
<name>A0AB34FUX0_9HYPO</name>
<dbReference type="InterPro" id="IPR022398">
    <property type="entry name" value="Peptidase_S8_His-AS"/>
</dbReference>
<dbReference type="PROSITE" id="PS00136">
    <property type="entry name" value="SUBTILASE_ASP"/>
    <property type="match status" value="1"/>
</dbReference>
<organism evidence="9 10">
    <name type="scientific">Purpureocillium lavendulum</name>
    <dbReference type="NCBI Taxonomy" id="1247861"/>
    <lineage>
        <taxon>Eukaryota</taxon>
        <taxon>Fungi</taxon>
        <taxon>Dikarya</taxon>
        <taxon>Ascomycota</taxon>
        <taxon>Pezizomycotina</taxon>
        <taxon>Sordariomycetes</taxon>
        <taxon>Hypocreomycetidae</taxon>
        <taxon>Hypocreales</taxon>
        <taxon>Ophiocordycipitaceae</taxon>
        <taxon>Purpureocillium</taxon>
    </lineage>
</organism>
<sequence>MLTSLFLVAAPLAAALPPYVVDTHVVSNERRDLPVVNALAENPVDSSYIAVFNSTFSSDAIDSRVSAMSAMLKKRNLHKRDLNGNPLSTEVHRVTMGNWSCAHFHGDEATVREVNSADEVQYVEMDTWFKTTDAIMQTNAPPGLNRISHSQRGQAGYIFDEAAGQGITTYVVDTGCRTTHTEFEGRAVMAANFVNNVNTDENGHGSHVSGTVAGATFGVAKKSNVKCVKVLGADGSGQNSGILQGMQFVVQDVKKNGLQNKCVMNMSLGGGFSSALNSAVNAVVTEAGCFAAVAAGNEKQDASNTSPASAQNACTVGAVDNNDAAASFSNFGAPVKINGPGVKVTSVGIADDTAVKVLSGTSMASPHIAGLGAYLMSITNTTGPEMCNTILDLARRTGAQAKGFPARTSTLIANNGNLS</sequence>
<dbReference type="PROSITE" id="PS00138">
    <property type="entry name" value="SUBTILASE_SER"/>
    <property type="match status" value="1"/>
</dbReference>
<feature type="domain" description="Peptidase S8/S53" evidence="8">
    <location>
        <begin position="164"/>
        <end position="390"/>
    </location>
</feature>
<keyword evidence="4 5" id="KW-0720">Serine protease</keyword>
<dbReference type="InterPro" id="IPR023828">
    <property type="entry name" value="Peptidase_S8_Ser-AS"/>
</dbReference>
<keyword evidence="7" id="KW-0732">Signal</keyword>
<dbReference type="InterPro" id="IPR034193">
    <property type="entry name" value="PCSK9_ProteinaseK-like"/>
</dbReference>
<proteinExistence type="inferred from homology"/>
<dbReference type="InterPro" id="IPR015500">
    <property type="entry name" value="Peptidase_S8_subtilisin-rel"/>
</dbReference>
<dbReference type="Proteomes" id="UP001163105">
    <property type="component" value="Unassembled WGS sequence"/>
</dbReference>
<feature type="active site" description="Charge relay system" evidence="5">
    <location>
        <position position="204"/>
    </location>
</feature>